<evidence type="ECO:0000256" key="4">
    <source>
        <dbReference type="ARBA" id="ARBA00023125"/>
    </source>
</evidence>
<protein>
    <recommendedName>
        <fullName evidence="10">RNA polymerase sigma factor</fullName>
    </recommendedName>
</protein>
<gene>
    <name evidence="8" type="ORF">KTT_39450</name>
</gene>
<dbReference type="NCBIfam" id="TIGR02937">
    <property type="entry name" value="sigma70-ECF"/>
    <property type="match status" value="1"/>
</dbReference>
<evidence type="ECO:0000256" key="5">
    <source>
        <dbReference type="ARBA" id="ARBA00023163"/>
    </source>
</evidence>
<dbReference type="InterPro" id="IPR013325">
    <property type="entry name" value="RNA_pol_sigma_r2"/>
</dbReference>
<dbReference type="InterPro" id="IPR036388">
    <property type="entry name" value="WH-like_DNA-bd_sf"/>
</dbReference>
<dbReference type="SUPFAM" id="SSF88659">
    <property type="entry name" value="Sigma3 and sigma4 domains of RNA polymerase sigma factors"/>
    <property type="match status" value="1"/>
</dbReference>
<dbReference type="InterPro" id="IPR014284">
    <property type="entry name" value="RNA_pol_sigma-70_dom"/>
</dbReference>
<dbReference type="InterPro" id="IPR007627">
    <property type="entry name" value="RNA_pol_sigma70_r2"/>
</dbReference>
<evidence type="ECO:0000313" key="9">
    <source>
        <dbReference type="Proteomes" id="UP000287352"/>
    </source>
</evidence>
<feature type="domain" description="RNA polymerase sigma-70 region 2" evidence="6">
    <location>
        <begin position="54"/>
        <end position="121"/>
    </location>
</feature>
<evidence type="ECO:0000256" key="2">
    <source>
        <dbReference type="ARBA" id="ARBA00023015"/>
    </source>
</evidence>
<dbReference type="GO" id="GO:0003677">
    <property type="term" value="F:DNA binding"/>
    <property type="evidence" value="ECO:0007669"/>
    <property type="project" value="UniProtKB-KW"/>
</dbReference>
<dbReference type="Proteomes" id="UP000287352">
    <property type="component" value="Unassembled WGS sequence"/>
</dbReference>
<keyword evidence="3" id="KW-0731">Sigma factor</keyword>
<dbReference type="SUPFAM" id="SSF88946">
    <property type="entry name" value="Sigma2 domain of RNA polymerase sigma factors"/>
    <property type="match status" value="1"/>
</dbReference>
<keyword evidence="2" id="KW-0805">Transcription regulation</keyword>
<organism evidence="8 9">
    <name type="scientific">Tengunoibacter tsumagoiensis</name>
    <dbReference type="NCBI Taxonomy" id="2014871"/>
    <lineage>
        <taxon>Bacteria</taxon>
        <taxon>Bacillati</taxon>
        <taxon>Chloroflexota</taxon>
        <taxon>Ktedonobacteria</taxon>
        <taxon>Ktedonobacterales</taxon>
        <taxon>Dictyobacteraceae</taxon>
        <taxon>Tengunoibacter</taxon>
    </lineage>
</organism>
<evidence type="ECO:0000256" key="3">
    <source>
        <dbReference type="ARBA" id="ARBA00023082"/>
    </source>
</evidence>
<proteinExistence type="inferred from homology"/>
<keyword evidence="4" id="KW-0238">DNA-binding</keyword>
<dbReference type="GO" id="GO:0016987">
    <property type="term" value="F:sigma factor activity"/>
    <property type="evidence" value="ECO:0007669"/>
    <property type="project" value="UniProtKB-KW"/>
</dbReference>
<name>A0A402A4U9_9CHLR</name>
<dbReference type="PANTHER" id="PTHR43133:SF8">
    <property type="entry name" value="RNA POLYMERASE SIGMA FACTOR HI_1459-RELATED"/>
    <property type="match status" value="1"/>
</dbReference>
<dbReference type="PANTHER" id="PTHR43133">
    <property type="entry name" value="RNA POLYMERASE ECF-TYPE SIGMA FACTO"/>
    <property type="match status" value="1"/>
</dbReference>
<reference evidence="9" key="1">
    <citation type="submission" date="2018-12" db="EMBL/GenBank/DDBJ databases">
        <title>Tengunoibacter tsumagoiensis gen. nov., sp. nov., Dictyobacter kobayashii sp. nov., D. alpinus sp. nov., and D. joshuensis sp. nov. and description of Dictyobacteraceae fam. nov. within the order Ktedonobacterales isolated from Tengu-no-mugimeshi.</title>
        <authorList>
            <person name="Wang C.M."/>
            <person name="Zheng Y."/>
            <person name="Sakai Y."/>
            <person name="Toyoda A."/>
            <person name="Minakuchi Y."/>
            <person name="Abe K."/>
            <person name="Yokota A."/>
            <person name="Yabe S."/>
        </authorList>
    </citation>
    <scope>NUCLEOTIDE SEQUENCE [LARGE SCALE GENOMIC DNA]</scope>
    <source>
        <strain evidence="9">Uno3</strain>
    </source>
</reference>
<feature type="domain" description="RNA polymerase sigma factor 70 region 4 type 2" evidence="7">
    <location>
        <begin position="162"/>
        <end position="212"/>
    </location>
</feature>
<keyword evidence="9" id="KW-1185">Reference proteome</keyword>
<evidence type="ECO:0000259" key="7">
    <source>
        <dbReference type="Pfam" id="PF08281"/>
    </source>
</evidence>
<dbReference type="EMBL" id="BIFR01000001">
    <property type="protein sequence ID" value="GCE14086.1"/>
    <property type="molecule type" value="Genomic_DNA"/>
</dbReference>
<comment type="similarity">
    <text evidence="1">Belongs to the sigma-70 factor family. ECF subfamily.</text>
</comment>
<evidence type="ECO:0008006" key="10">
    <source>
        <dbReference type="Google" id="ProtNLM"/>
    </source>
</evidence>
<comment type="caution">
    <text evidence="8">The sequence shown here is derived from an EMBL/GenBank/DDBJ whole genome shotgun (WGS) entry which is preliminary data.</text>
</comment>
<dbReference type="Pfam" id="PF04542">
    <property type="entry name" value="Sigma70_r2"/>
    <property type="match status" value="1"/>
</dbReference>
<dbReference type="Pfam" id="PF08281">
    <property type="entry name" value="Sigma70_r4_2"/>
    <property type="match status" value="1"/>
</dbReference>
<dbReference type="RefSeq" id="WP_126581563.1">
    <property type="nucleotide sequence ID" value="NZ_BIFR01000001.1"/>
</dbReference>
<evidence type="ECO:0000313" key="8">
    <source>
        <dbReference type="EMBL" id="GCE14086.1"/>
    </source>
</evidence>
<dbReference type="GO" id="GO:0006352">
    <property type="term" value="P:DNA-templated transcription initiation"/>
    <property type="evidence" value="ECO:0007669"/>
    <property type="project" value="InterPro"/>
</dbReference>
<dbReference type="OrthoDB" id="158189at2"/>
<sequence>MFNFLIFPGILLAQSRGVSIVSTPIEEKALASMTVKKAASSQDRGADENALIKLYEQFRRPIHSYTYRLLGSQEDADDITQEVFVRACTAWNGLYERDNLSSWLYRIATNLCVDHLRRRKRIMWWPLGGKHRSLERGEEPAPLDLTDFLADMGGIPEIAEREIIRMAFAGMTEEYAVALILSAAQGLTYQEIAHIVNISPNAAATRISRAKKMFAEQYQRLIKDGVVQREKR</sequence>
<keyword evidence="5" id="KW-0804">Transcription</keyword>
<accession>A0A402A4U9</accession>
<dbReference type="Gene3D" id="1.10.1740.10">
    <property type="match status" value="1"/>
</dbReference>
<dbReference type="InterPro" id="IPR013324">
    <property type="entry name" value="RNA_pol_sigma_r3/r4-like"/>
</dbReference>
<dbReference type="AlphaFoldDB" id="A0A402A4U9"/>
<dbReference type="CDD" id="cd06171">
    <property type="entry name" value="Sigma70_r4"/>
    <property type="match status" value="1"/>
</dbReference>
<evidence type="ECO:0000256" key="1">
    <source>
        <dbReference type="ARBA" id="ARBA00010641"/>
    </source>
</evidence>
<dbReference type="Gene3D" id="1.10.10.10">
    <property type="entry name" value="Winged helix-like DNA-binding domain superfamily/Winged helix DNA-binding domain"/>
    <property type="match status" value="1"/>
</dbReference>
<evidence type="ECO:0000259" key="6">
    <source>
        <dbReference type="Pfam" id="PF04542"/>
    </source>
</evidence>
<dbReference type="InterPro" id="IPR039425">
    <property type="entry name" value="RNA_pol_sigma-70-like"/>
</dbReference>
<dbReference type="InterPro" id="IPR013249">
    <property type="entry name" value="RNA_pol_sigma70_r4_t2"/>
</dbReference>